<gene>
    <name evidence="2" type="ORF">PPRIM_AZ9-3.1.T0090011</name>
</gene>
<keyword evidence="1" id="KW-1133">Transmembrane helix</keyword>
<dbReference type="AlphaFoldDB" id="A0A8S1K3T0"/>
<dbReference type="EMBL" id="CAJJDM010000006">
    <property type="protein sequence ID" value="CAD8044988.1"/>
    <property type="molecule type" value="Genomic_DNA"/>
</dbReference>
<keyword evidence="3" id="KW-1185">Reference proteome</keyword>
<proteinExistence type="predicted"/>
<evidence type="ECO:0000256" key="1">
    <source>
        <dbReference type="SAM" id="Phobius"/>
    </source>
</evidence>
<dbReference type="Proteomes" id="UP000688137">
    <property type="component" value="Unassembled WGS sequence"/>
</dbReference>
<comment type="caution">
    <text evidence="2">The sequence shown here is derived from an EMBL/GenBank/DDBJ whole genome shotgun (WGS) entry which is preliminary data.</text>
</comment>
<evidence type="ECO:0008006" key="4">
    <source>
        <dbReference type="Google" id="ProtNLM"/>
    </source>
</evidence>
<reference evidence="2" key="1">
    <citation type="submission" date="2021-01" db="EMBL/GenBank/DDBJ databases">
        <authorList>
            <consortium name="Genoscope - CEA"/>
            <person name="William W."/>
        </authorList>
    </citation>
    <scope>NUCLEOTIDE SEQUENCE</scope>
</reference>
<name>A0A8S1K3T0_PARPR</name>
<keyword evidence="1" id="KW-0472">Membrane</keyword>
<feature type="transmembrane region" description="Helical" evidence="1">
    <location>
        <begin position="20"/>
        <end position="42"/>
    </location>
</feature>
<protein>
    <recommendedName>
        <fullName evidence="4">Transmembrane protein</fullName>
    </recommendedName>
</protein>
<sequence>MELESSHSSNPTIMPSPQIIQPMNITFYTLTIYTITTAFTTIKLQIKTSIKRINVLIITNIYILNYQSITEYFKVQDSKIRRNNRYMVKLYLY</sequence>
<accession>A0A8S1K3T0</accession>
<evidence type="ECO:0000313" key="2">
    <source>
        <dbReference type="EMBL" id="CAD8044988.1"/>
    </source>
</evidence>
<keyword evidence="1" id="KW-0812">Transmembrane</keyword>
<evidence type="ECO:0000313" key="3">
    <source>
        <dbReference type="Proteomes" id="UP000688137"/>
    </source>
</evidence>
<organism evidence="2 3">
    <name type="scientific">Paramecium primaurelia</name>
    <dbReference type="NCBI Taxonomy" id="5886"/>
    <lineage>
        <taxon>Eukaryota</taxon>
        <taxon>Sar</taxon>
        <taxon>Alveolata</taxon>
        <taxon>Ciliophora</taxon>
        <taxon>Intramacronucleata</taxon>
        <taxon>Oligohymenophorea</taxon>
        <taxon>Peniculida</taxon>
        <taxon>Parameciidae</taxon>
        <taxon>Paramecium</taxon>
    </lineage>
</organism>